<dbReference type="AlphaFoldDB" id="A0A2A4HGQ6"/>
<feature type="transmembrane region" description="Helical" evidence="1">
    <location>
        <begin position="247"/>
        <end position="270"/>
    </location>
</feature>
<dbReference type="EMBL" id="NWUX01000027">
    <property type="protein sequence ID" value="PCF93920.1"/>
    <property type="molecule type" value="Genomic_DNA"/>
</dbReference>
<evidence type="ECO:0000313" key="2">
    <source>
        <dbReference type="EMBL" id="PCF93920.1"/>
    </source>
</evidence>
<keyword evidence="1" id="KW-1133">Transmembrane helix</keyword>
<feature type="transmembrane region" description="Helical" evidence="1">
    <location>
        <begin position="77"/>
        <end position="100"/>
    </location>
</feature>
<feature type="transmembrane region" description="Helical" evidence="1">
    <location>
        <begin position="45"/>
        <end position="65"/>
    </location>
</feature>
<keyword evidence="1" id="KW-0472">Membrane</keyword>
<feature type="transmembrane region" description="Helical" evidence="1">
    <location>
        <begin position="215"/>
        <end position="235"/>
    </location>
</feature>
<keyword evidence="3" id="KW-1185">Reference proteome</keyword>
<evidence type="ECO:0000313" key="3">
    <source>
        <dbReference type="Proteomes" id="UP000218677"/>
    </source>
</evidence>
<reference evidence="3" key="1">
    <citation type="submission" date="2017-09" db="EMBL/GenBank/DDBJ databases">
        <authorList>
            <person name="Cho G.-S."/>
            <person name="Oguntoyinbo F.A."/>
            <person name="Cnockaert M."/>
            <person name="Kabisch J."/>
            <person name="Neve H."/>
            <person name="Bockelmann W."/>
            <person name="Wenning M."/>
            <person name="Franz C.M."/>
            <person name="Vandamme P."/>
        </authorList>
    </citation>
    <scope>NUCLEOTIDE SEQUENCE [LARGE SCALE GENOMIC DNA]</scope>
    <source>
        <strain evidence="3">MBT G8648</strain>
    </source>
</reference>
<accession>A0A2A4HGQ6</accession>
<feature type="transmembrane region" description="Helical" evidence="1">
    <location>
        <begin position="134"/>
        <end position="156"/>
    </location>
</feature>
<evidence type="ECO:0008006" key="4">
    <source>
        <dbReference type="Google" id="ProtNLM"/>
    </source>
</evidence>
<proteinExistence type="predicted"/>
<sequence>MITLIGVNHFTGPEIAGVSAGLVVLGMGLITARCKGPISGWPRSAWPYLALLATIGVIKCLLLATDISASVLITGKAVSWQPLASPGLALGIVLGLVLWANRRGDLTKELSQGPSQGHTQGYGAEWVHRSWKPLATIFFFLLMSQALLKGGFLTGFQAGLSQLTSTSLIPVAAVLASLSGYVTGSNIGGNAIFMASLTHLPVPNTNWLAAIQNSGAGHGALGSLSILALITGLAKSNRIEEAGLIRFGFWLVCVNTVLVATMGSLLIAFFGEG</sequence>
<protein>
    <recommendedName>
        <fullName evidence="4">L-lactate permease</fullName>
    </recommendedName>
</protein>
<name>A0A2A4HGQ6_9GAMM</name>
<gene>
    <name evidence="2" type="ORF">CPA45_20110</name>
</gene>
<evidence type="ECO:0000256" key="1">
    <source>
        <dbReference type="SAM" id="Phobius"/>
    </source>
</evidence>
<dbReference type="Proteomes" id="UP000218677">
    <property type="component" value="Unassembled WGS sequence"/>
</dbReference>
<feature type="transmembrane region" description="Helical" evidence="1">
    <location>
        <begin position="168"/>
        <end position="195"/>
    </location>
</feature>
<organism evidence="2 3">
    <name type="scientific">Vreelandella nigrificans</name>
    <dbReference type="NCBI Taxonomy" id="2042704"/>
    <lineage>
        <taxon>Bacteria</taxon>
        <taxon>Pseudomonadati</taxon>
        <taxon>Pseudomonadota</taxon>
        <taxon>Gammaproteobacteria</taxon>
        <taxon>Oceanospirillales</taxon>
        <taxon>Halomonadaceae</taxon>
        <taxon>Vreelandella</taxon>
    </lineage>
</organism>
<keyword evidence="1" id="KW-0812">Transmembrane</keyword>
<dbReference type="OrthoDB" id="3691279at2"/>
<dbReference type="RefSeq" id="WP_096654672.1">
    <property type="nucleotide sequence ID" value="NZ_NWUX01000027.1"/>
</dbReference>
<comment type="caution">
    <text evidence="2">The sequence shown here is derived from an EMBL/GenBank/DDBJ whole genome shotgun (WGS) entry which is preliminary data.</text>
</comment>